<dbReference type="OrthoDB" id="8445630at2"/>
<keyword evidence="1" id="KW-1133">Transmembrane helix</keyword>
<feature type="domain" description="AMP-dependent synthetase/ligase" evidence="2">
    <location>
        <begin position="124"/>
        <end position="349"/>
    </location>
</feature>
<dbReference type="AlphaFoldDB" id="A0A511MTP3"/>
<dbReference type="SUPFAM" id="SSF47336">
    <property type="entry name" value="ACP-like"/>
    <property type="match status" value="1"/>
</dbReference>
<feature type="transmembrane region" description="Helical" evidence="1">
    <location>
        <begin position="735"/>
        <end position="755"/>
    </location>
</feature>
<proteinExistence type="predicted"/>
<evidence type="ECO:0000259" key="3">
    <source>
        <dbReference type="Pfam" id="PF00550"/>
    </source>
</evidence>
<dbReference type="PANTHER" id="PTHR43767:SF1">
    <property type="entry name" value="NONRIBOSOMAL PEPTIDE SYNTHASE PES1 (EUROFUNG)-RELATED"/>
    <property type="match status" value="1"/>
</dbReference>
<feature type="transmembrane region" description="Helical" evidence="1">
    <location>
        <begin position="655"/>
        <end position="675"/>
    </location>
</feature>
<dbReference type="Proteomes" id="UP000321424">
    <property type="component" value="Unassembled WGS sequence"/>
</dbReference>
<dbReference type="Gene3D" id="3.40.50.12780">
    <property type="entry name" value="N-terminal domain of ligase-like"/>
    <property type="match status" value="1"/>
</dbReference>
<evidence type="ECO:0000313" key="5">
    <source>
        <dbReference type="Proteomes" id="UP000321424"/>
    </source>
</evidence>
<protein>
    <submittedName>
        <fullName evidence="4">AMP-dependent synthetase</fullName>
    </submittedName>
</protein>
<dbReference type="SUPFAM" id="SSF56801">
    <property type="entry name" value="Acetyl-CoA synthetase-like"/>
    <property type="match status" value="1"/>
</dbReference>
<dbReference type="PANTHER" id="PTHR43767">
    <property type="entry name" value="LONG-CHAIN-FATTY-ACID--COA LIGASE"/>
    <property type="match status" value="1"/>
</dbReference>
<dbReference type="InterPro" id="IPR050237">
    <property type="entry name" value="ATP-dep_AMP-bd_enzyme"/>
</dbReference>
<feature type="domain" description="Carrier" evidence="3">
    <location>
        <begin position="480"/>
        <end position="524"/>
    </location>
</feature>
<keyword evidence="5" id="KW-1185">Reference proteome</keyword>
<evidence type="ECO:0000313" key="4">
    <source>
        <dbReference type="EMBL" id="GEM43952.1"/>
    </source>
</evidence>
<keyword evidence="1" id="KW-0472">Membrane</keyword>
<feature type="transmembrane region" description="Helical" evidence="1">
    <location>
        <begin position="809"/>
        <end position="829"/>
    </location>
</feature>
<dbReference type="InterPro" id="IPR036736">
    <property type="entry name" value="ACP-like_sf"/>
</dbReference>
<accession>A0A511MTP3</accession>
<dbReference type="Gene3D" id="1.10.1200.10">
    <property type="entry name" value="ACP-like"/>
    <property type="match status" value="1"/>
</dbReference>
<dbReference type="RefSeq" id="WP_147143425.1">
    <property type="nucleotide sequence ID" value="NZ_BJXA01000123.1"/>
</dbReference>
<dbReference type="Pfam" id="PF00501">
    <property type="entry name" value="AMP-binding"/>
    <property type="match status" value="1"/>
</dbReference>
<organism evidence="4 5">
    <name type="scientific">Nocardia ninae NBRC 108245</name>
    <dbReference type="NCBI Taxonomy" id="1210091"/>
    <lineage>
        <taxon>Bacteria</taxon>
        <taxon>Bacillati</taxon>
        <taxon>Actinomycetota</taxon>
        <taxon>Actinomycetes</taxon>
        <taxon>Mycobacteriales</taxon>
        <taxon>Nocardiaceae</taxon>
        <taxon>Nocardia</taxon>
    </lineage>
</organism>
<evidence type="ECO:0000256" key="1">
    <source>
        <dbReference type="SAM" id="Phobius"/>
    </source>
</evidence>
<dbReference type="InterPro" id="IPR042099">
    <property type="entry name" value="ANL_N_sf"/>
</dbReference>
<feature type="transmembrane region" description="Helical" evidence="1">
    <location>
        <begin position="574"/>
        <end position="596"/>
    </location>
</feature>
<dbReference type="InterPro" id="IPR009081">
    <property type="entry name" value="PP-bd_ACP"/>
</dbReference>
<keyword evidence="1" id="KW-0812">Transmembrane</keyword>
<dbReference type="Pfam" id="PF00550">
    <property type="entry name" value="PP-binding"/>
    <property type="match status" value="1"/>
</dbReference>
<dbReference type="EMBL" id="BJXA01000123">
    <property type="protein sequence ID" value="GEM43952.1"/>
    <property type="molecule type" value="Genomic_DNA"/>
</dbReference>
<sequence length="870" mass="93988">MTFPSLVAHLRSFDERVAVLCPGSSGADGAATETAAGEARRVTYAQLATLVEDFAAELGPNRRLVALAARNDLRSLVGYLGALSAGCVVLLTAEVTDELLSAYDPDVVIEDGRPHIRRAASAHTLHPDLALLLSTSGSTGSPKLVRLSSANLLANAAAIAEYLAIGPDDRAATTLPMFYCYGLSVVHSYLLRGASLLLTERSVLDDVFWDEFRGYRATSFAAVPYTIDLLDRIGFAHMALPDLRYVTQAGGRLAPDRVRDYARLGAQAGWDFFVMYGQTEATARMAYLPPDLAAERPDCIGVPIPGGEFSLEPIEDTGGHQPGVDLGGQPADAVPHELVYHGPNVMLGYAESPADLALGRTVTALRTGDLARRTPEGLYQVIGRRSRFAKIFGLRIDLQRLESGLAAAGFTVCCTDDDELLVVAVESPATDPTETAAQLAGLPAASVRVCAVEELPRLANGKPDYPAVRTLSAPAPENRGIRALYATALGIHPALIHPDSTFVDLGGNSLTYVTTAARVERALGRLPTDWPTMTVAELDRIPHGGRRFGRTVDTSTLLRAAAIVLIAGTHIGLFVWWGAAHVLLGVAGFNFARFAVTASPRAERLRHVLRTVALIAVPTAAWVAITLLFTDYYGWQNVLLLNKILGPRDSDTAGHLWFIEVLVYFMVAAALLLRVPLVDALERREPFWFAMGLLALTLVLRYQPFGLYPAKDVPFSPLAVWFFAMGWAAAKATSAWQRLMVSAVLLACVPGYFGVPDRERLVMAGLLLLIWLPAIRVPALPAVVAAVLADSSLFVYLLHWQVYPLFGQHHVAALLASLLAGVAATRVLAEVRRRSGRTTRWAIPHWSGVPSWLSGLDGPDLRRRLARQLR</sequence>
<name>A0A511MTP3_9NOCA</name>
<evidence type="ECO:0000259" key="2">
    <source>
        <dbReference type="Pfam" id="PF00501"/>
    </source>
</evidence>
<feature type="transmembrane region" description="Helical" evidence="1">
    <location>
        <begin position="687"/>
        <end position="705"/>
    </location>
</feature>
<reference evidence="4 5" key="1">
    <citation type="submission" date="2019-07" db="EMBL/GenBank/DDBJ databases">
        <title>Whole genome shotgun sequence of Nocardia ninae NBRC 108245.</title>
        <authorList>
            <person name="Hosoyama A."/>
            <person name="Uohara A."/>
            <person name="Ohji S."/>
            <person name="Ichikawa N."/>
        </authorList>
    </citation>
    <scope>NUCLEOTIDE SEQUENCE [LARGE SCALE GENOMIC DNA]</scope>
    <source>
        <strain evidence="4 5">NBRC 108245</strain>
    </source>
</reference>
<feature type="transmembrane region" description="Helical" evidence="1">
    <location>
        <begin position="608"/>
        <end position="635"/>
    </location>
</feature>
<comment type="caution">
    <text evidence="4">The sequence shown here is derived from an EMBL/GenBank/DDBJ whole genome shotgun (WGS) entry which is preliminary data.</text>
</comment>
<feature type="transmembrane region" description="Helical" evidence="1">
    <location>
        <begin position="767"/>
        <end position="789"/>
    </location>
</feature>
<gene>
    <name evidence="4" type="ORF">NN4_84710</name>
</gene>
<dbReference type="InterPro" id="IPR000873">
    <property type="entry name" value="AMP-dep_synth/lig_dom"/>
</dbReference>